<proteinExistence type="predicted"/>
<evidence type="ECO:0000256" key="6">
    <source>
        <dbReference type="SAM" id="Phobius"/>
    </source>
</evidence>
<keyword evidence="3 6" id="KW-0812">Transmembrane</keyword>
<sequence length="517" mass="57007">MTLDNMTYLQGAFILTLVNLVTGILSFIYRIFLSKSIGAEGMGVYQLIMPLYMLFIQLVSGGLSTSISKLVAENKARHNYSNIGKTIKIAVLISGLWSVTFSSLIAFNAGFLANNILNDERTFYSVIIFSPAIIFIALAAVLKGYFYGTEQVKIPALIDIAEKLIRLVVLIMTTNYLIDYGIEYICAGAMTAMVTGELLSLFLLYITYRRKKIIAAAAMRTDSAMFIISNMLKVVIPLSISGAVNTILDMLDAALIPDQLIKAGFTKQLSLSLYGQLTGMVLPLIYFPMIIIGSLSITLIPSVAFSFTYKNWAVLNKKYNDSLTIASIIGLGATIAFMLFPKELCSVLFNCPQAGKLLFWSSIPCVLEYWLFVLMAIMNGLNFQGKVLESTILNIIIMVTSIIILMPMPRLNIYGYVIGLGISSLSVILSCLRIINKNTPIRVDTKKCILKPILCAIPMLAFISLANFHLTSYTNFRYNMMLSYILGSGIYAIMLLATGTIRPNQLLSVIGLKKPDA</sequence>
<evidence type="ECO:0000313" key="7">
    <source>
        <dbReference type="EMBL" id="MCQ1528181.1"/>
    </source>
</evidence>
<keyword evidence="8" id="KW-1185">Reference proteome</keyword>
<feature type="transmembrane region" description="Helical" evidence="6">
    <location>
        <begin position="359"/>
        <end position="378"/>
    </location>
</feature>
<gene>
    <name evidence="7" type="primary">spoVB</name>
    <name evidence="7" type="ORF">LJD61_01260</name>
</gene>
<organism evidence="7 8">
    <name type="scientific">Lutispora saccharofermentans</name>
    <dbReference type="NCBI Taxonomy" id="3024236"/>
    <lineage>
        <taxon>Bacteria</taxon>
        <taxon>Bacillati</taxon>
        <taxon>Bacillota</taxon>
        <taxon>Clostridia</taxon>
        <taxon>Lutisporales</taxon>
        <taxon>Lutisporaceae</taxon>
        <taxon>Lutispora</taxon>
    </lineage>
</organism>
<keyword evidence="5 6" id="KW-0472">Membrane</keyword>
<feature type="transmembrane region" description="Helical" evidence="6">
    <location>
        <begin position="89"/>
        <end position="111"/>
    </location>
</feature>
<dbReference type="PANTHER" id="PTHR30250">
    <property type="entry name" value="PST FAMILY PREDICTED COLANIC ACID TRANSPORTER"/>
    <property type="match status" value="1"/>
</dbReference>
<name>A0ABT1NEB2_9FIRM</name>
<feature type="transmembrane region" description="Helical" evidence="6">
    <location>
        <begin position="123"/>
        <end position="148"/>
    </location>
</feature>
<dbReference type="PANTHER" id="PTHR30250:SF21">
    <property type="entry name" value="LIPID II FLIPPASE MURJ"/>
    <property type="match status" value="1"/>
</dbReference>
<dbReference type="InterPro" id="IPR050833">
    <property type="entry name" value="Poly_Biosynth_Transport"/>
</dbReference>
<accession>A0ABT1NEB2</accession>
<comment type="subcellular location">
    <subcellularLocation>
        <location evidence="1">Cell membrane</location>
        <topology evidence="1">Multi-pass membrane protein</topology>
    </subcellularLocation>
</comment>
<evidence type="ECO:0000256" key="5">
    <source>
        <dbReference type="ARBA" id="ARBA00023136"/>
    </source>
</evidence>
<dbReference type="CDD" id="cd13124">
    <property type="entry name" value="MATE_SpoVB_like"/>
    <property type="match status" value="1"/>
</dbReference>
<evidence type="ECO:0000256" key="1">
    <source>
        <dbReference type="ARBA" id="ARBA00004651"/>
    </source>
</evidence>
<evidence type="ECO:0000313" key="8">
    <source>
        <dbReference type="Proteomes" id="UP001651880"/>
    </source>
</evidence>
<dbReference type="Proteomes" id="UP001651880">
    <property type="component" value="Unassembled WGS sequence"/>
</dbReference>
<feature type="transmembrane region" description="Helical" evidence="6">
    <location>
        <begin position="390"/>
        <end position="407"/>
    </location>
</feature>
<dbReference type="PIRSF" id="PIRSF038958">
    <property type="entry name" value="PG_synth_SpoVB"/>
    <property type="match status" value="1"/>
</dbReference>
<dbReference type="InterPro" id="IPR024923">
    <property type="entry name" value="PG_synth_SpoVB"/>
</dbReference>
<feature type="transmembrane region" description="Helical" evidence="6">
    <location>
        <begin position="448"/>
        <end position="470"/>
    </location>
</feature>
<feature type="transmembrane region" description="Helical" evidence="6">
    <location>
        <begin position="12"/>
        <end position="32"/>
    </location>
</feature>
<evidence type="ECO:0000256" key="3">
    <source>
        <dbReference type="ARBA" id="ARBA00022692"/>
    </source>
</evidence>
<dbReference type="NCBIfam" id="TIGR02900">
    <property type="entry name" value="spore_V_B"/>
    <property type="match status" value="1"/>
</dbReference>
<dbReference type="InterPro" id="IPR014249">
    <property type="entry name" value="Spore_V_B"/>
</dbReference>
<comment type="caution">
    <text evidence="7">The sequence shown here is derived from an EMBL/GenBank/DDBJ whole genome shotgun (WGS) entry which is preliminary data.</text>
</comment>
<feature type="transmembrane region" description="Helical" evidence="6">
    <location>
        <begin position="227"/>
        <end position="248"/>
    </location>
</feature>
<feature type="transmembrane region" description="Helical" evidence="6">
    <location>
        <begin position="184"/>
        <end position="206"/>
    </location>
</feature>
<keyword evidence="2" id="KW-1003">Cell membrane</keyword>
<evidence type="ECO:0000256" key="2">
    <source>
        <dbReference type="ARBA" id="ARBA00022475"/>
    </source>
</evidence>
<dbReference type="InterPro" id="IPR002797">
    <property type="entry name" value="Polysacc_synth"/>
</dbReference>
<feature type="transmembrane region" description="Helical" evidence="6">
    <location>
        <begin position="284"/>
        <end position="307"/>
    </location>
</feature>
<protein>
    <submittedName>
        <fullName evidence="7">Stage V sporulation protein B</fullName>
    </submittedName>
</protein>
<feature type="transmembrane region" description="Helical" evidence="6">
    <location>
        <begin position="160"/>
        <end position="178"/>
    </location>
</feature>
<keyword evidence="4 6" id="KW-1133">Transmembrane helix</keyword>
<evidence type="ECO:0000256" key="4">
    <source>
        <dbReference type="ARBA" id="ARBA00022989"/>
    </source>
</evidence>
<dbReference type="RefSeq" id="WP_255225678.1">
    <property type="nucleotide sequence ID" value="NZ_JAJEKE010000001.1"/>
</dbReference>
<feature type="transmembrane region" description="Helical" evidence="6">
    <location>
        <begin position="476"/>
        <end position="497"/>
    </location>
</feature>
<dbReference type="EMBL" id="JAJEKE010000001">
    <property type="protein sequence ID" value="MCQ1528181.1"/>
    <property type="molecule type" value="Genomic_DNA"/>
</dbReference>
<feature type="transmembrane region" description="Helical" evidence="6">
    <location>
        <begin position="413"/>
        <end position="436"/>
    </location>
</feature>
<dbReference type="Pfam" id="PF01943">
    <property type="entry name" value="Polysacc_synt"/>
    <property type="match status" value="1"/>
</dbReference>
<reference evidence="7 8" key="1">
    <citation type="submission" date="2021-10" db="EMBL/GenBank/DDBJ databases">
        <title>Lutispora strain m25 sp. nov., a thermophilic, non-spore-forming bacterium isolated from a lab-scale methanogenic bioreactor digesting anaerobic sludge.</title>
        <authorList>
            <person name="El Houari A."/>
            <person name="Mcdonald J."/>
        </authorList>
    </citation>
    <scope>NUCLEOTIDE SEQUENCE [LARGE SCALE GENOMIC DNA]</scope>
    <source>
        <strain evidence="8">m25</strain>
    </source>
</reference>
<feature type="transmembrane region" description="Helical" evidence="6">
    <location>
        <begin position="44"/>
        <end position="68"/>
    </location>
</feature>
<feature type="transmembrane region" description="Helical" evidence="6">
    <location>
        <begin position="319"/>
        <end position="339"/>
    </location>
</feature>